<dbReference type="InterPro" id="IPR012349">
    <property type="entry name" value="Split_barrel_FMN-bd"/>
</dbReference>
<dbReference type="RefSeq" id="WP_083454755.1">
    <property type="nucleotide sequence ID" value="NZ_HF570958.1"/>
</dbReference>
<protein>
    <submittedName>
        <fullName evidence="1">Conserved membrane protein (Modular protein)</fullName>
    </submittedName>
</protein>
<dbReference type="Proteomes" id="UP000035721">
    <property type="component" value="Unassembled WGS sequence"/>
</dbReference>
<reference evidence="1 2" key="1">
    <citation type="journal article" date="2013" name="ISME J.">
        <title>A metabolic model for members of the genus Tetrasphaera involved in enhanced biological phosphorus removal.</title>
        <authorList>
            <person name="Kristiansen R."/>
            <person name="Nguyen H.T.T."/>
            <person name="Saunders A.M."/>
            <person name="Nielsen J.L."/>
            <person name="Wimmer R."/>
            <person name="Le V.Q."/>
            <person name="McIlroy S.J."/>
            <person name="Petrovski S."/>
            <person name="Seviour R.J."/>
            <person name="Calteau A."/>
            <person name="Nielsen K.L."/>
            <person name="Nielsen P.H."/>
        </authorList>
    </citation>
    <scope>NUCLEOTIDE SEQUENCE [LARGE SCALE GENOMIC DNA]</scope>
    <source>
        <strain evidence="1 2">T1-X7</strain>
    </source>
</reference>
<name>A0A077M0T6_9MICO</name>
<evidence type="ECO:0000313" key="2">
    <source>
        <dbReference type="Proteomes" id="UP000035721"/>
    </source>
</evidence>
<dbReference type="Gene3D" id="2.30.110.10">
    <property type="entry name" value="Electron Transport, Fmn-binding Protein, Chain A"/>
    <property type="match status" value="1"/>
</dbReference>
<dbReference type="OrthoDB" id="3778270at2"/>
<keyword evidence="2" id="KW-1185">Reference proteome</keyword>
<dbReference type="STRING" id="1194083.BN12_2250003"/>
<gene>
    <name evidence="1" type="ORF">BN12_2250003</name>
</gene>
<proteinExistence type="predicted"/>
<organism evidence="1 2">
    <name type="scientific">Nostocoides japonicum T1-X7</name>
    <dbReference type="NCBI Taxonomy" id="1194083"/>
    <lineage>
        <taxon>Bacteria</taxon>
        <taxon>Bacillati</taxon>
        <taxon>Actinomycetota</taxon>
        <taxon>Actinomycetes</taxon>
        <taxon>Micrococcales</taxon>
        <taxon>Intrasporangiaceae</taxon>
        <taxon>Nostocoides</taxon>
    </lineage>
</organism>
<evidence type="ECO:0000313" key="1">
    <source>
        <dbReference type="EMBL" id="CCH77804.1"/>
    </source>
</evidence>
<dbReference type="GO" id="GO:0016491">
    <property type="term" value="F:oxidoreductase activity"/>
    <property type="evidence" value="ECO:0007669"/>
    <property type="project" value="InterPro"/>
</dbReference>
<dbReference type="Pfam" id="PF04075">
    <property type="entry name" value="F420H2_quin_red"/>
    <property type="match status" value="1"/>
</dbReference>
<dbReference type="NCBIfam" id="TIGR00026">
    <property type="entry name" value="hi_GC_TIGR00026"/>
    <property type="match status" value="1"/>
</dbReference>
<dbReference type="EMBL" id="CAJB01000141">
    <property type="protein sequence ID" value="CCH77804.1"/>
    <property type="molecule type" value="Genomic_DNA"/>
</dbReference>
<accession>A0A077M0T6</accession>
<comment type="caution">
    <text evidence="1">The sequence shown here is derived from an EMBL/GenBank/DDBJ whole genome shotgun (WGS) entry which is preliminary data.</text>
</comment>
<dbReference type="AlphaFoldDB" id="A0A077M0T6"/>
<dbReference type="InterPro" id="IPR004378">
    <property type="entry name" value="F420H2_quin_Rdtase"/>
</dbReference>
<sequence>MRSDDGTDGGRLRPHDRRTRLHTLGRGLPLHALGRGPRLLRDLGGRLRRAWGRGASRALRTPQVVRSPLWLYHHRLGWLLGRRFLLLEHVGRRTGLPREAVLEVVDRPAPGTYRVVSGLGTRSEWLRNVQHTPRVRVSVGRVTKRPGTAYVHPPEDSAGILSAYAAAHPAAWAALSPVLDDVTARSDTGIPVVDLRLDPG</sequence>